<feature type="transmembrane region" description="Helical" evidence="1">
    <location>
        <begin position="7"/>
        <end position="30"/>
    </location>
</feature>
<keyword evidence="3" id="KW-1185">Reference proteome</keyword>
<gene>
    <name evidence="2" type="ORF">WJT86_04975</name>
</gene>
<name>A0ABV0BJG1_9HYPH</name>
<keyword evidence="1" id="KW-1133">Transmembrane helix</keyword>
<evidence type="ECO:0000313" key="2">
    <source>
        <dbReference type="EMBL" id="MEN3930416.1"/>
    </source>
</evidence>
<dbReference type="EMBL" id="JBBYXI010000002">
    <property type="protein sequence ID" value="MEN3930416.1"/>
    <property type="molecule type" value="Genomic_DNA"/>
</dbReference>
<dbReference type="Proteomes" id="UP001418637">
    <property type="component" value="Unassembled WGS sequence"/>
</dbReference>
<sequence>MFIALATILYISSFAAFGSGAYIFFVILGYGKFYLEQDLASFLTGFGLMMFALVMFGMATLILCFDKLGKIVKTVAAQNQMNVTAVTAANSAVQSEPLDIPVYDYLRPTQPVSNGVSDFEYPASSYSDEQVTEKADEVSQPLEETIVAEESLAVETESSIEPKVRESAFGFYSYSREDDVRENEPEIRDVGTQAVEAAALEETDVSEEPVISEAAVEEDTPVAAAESAKADEAVTVIGSYESGGNRYVMYSDGSIEAHLPTGLRTFNSLNELKQFVSGSAVSA</sequence>
<reference evidence="2 3" key="1">
    <citation type="submission" date="2024-04" db="EMBL/GenBank/DDBJ databases">
        <title>A novel species isolated from cricket.</title>
        <authorList>
            <person name="Wang H.-C."/>
        </authorList>
    </citation>
    <scope>NUCLEOTIDE SEQUENCE [LARGE SCALE GENOMIC DNA]</scope>
    <source>
        <strain evidence="2 3">WL0021</strain>
    </source>
</reference>
<keyword evidence="1" id="KW-0812">Transmembrane</keyword>
<organism evidence="2 3">
    <name type="scientific">Hohaiivirga grylli</name>
    <dbReference type="NCBI Taxonomy" id="3133970"/>
    <lineage>
        <taxon>Bacteria</taxon>
        <taxon>Pseudomonadati</taxon>
        <taxon>Pseudomonadota</taxon>
        <taxon>Alphaproteobacteria</taxon>
        <taxon>Hyphomicrobiales</taxon>
        <taxon>Methylobacteriaceae</taxon>
        <taxon>Hohaiivirga</taxon>
    </lineage>
</organism>
<evidence type="ECO:0000313" key="3">
    <source>
        <dbReference type="Proteomes" id="UP001418637"/>
    </source>
</evidence>
<keyword evidence="1" id="KW-0472">Membrane</keyword>
<protein>
    <submittedName>
        <fullName evidence="2">Uncharacterized protein</fullName>
    </submittedName>
</protein>
<evidence type="ECO:0000256" key="1">
    <source>
        <dbReference type="SAM" id="Phobius"/>
    </source>
</evidence>
<proteinExistence type="predicted"/>
<comment type="caution">
    <text evidence="2">The sequence shown here is derived from an EMBL/GenBank/DDBJ whole genome shotgun (WGS) entry which is preliminary data.</text>
</comment>
<feature type="transmembrane region" description="Helical" evidence="1">
    <location>
        <begin position="42"/>
        <end position="65"/>
    </location>
</feature>
<accession>A0ABV0BJG1</accession>
<dbReference type="RefSeq" id="WP_346336427.1">
    <property type="nucleotide sequence ID" value="NZ_JBBYXI010000002.1"/>
</dbReference>